<organism evidence="2 3">
    <name type="scientific">Hymenobacter mellowenesis</name>
    <dbReference type="NCBI Taxonomy" id="3063995"/>
    <lineage>
        <taxon>Bacteria</taxon>
        <taxon>Pseudomonadati</taxon>
        <taxon>Bacteroidota</taxon>
        <taxon>Cytophagia</taxon>
        <taxon>Cytophagales</taxon>
        <taxon>Hymenobacteraceae</taxon>
        <taxon>Hymenobacter</taxon>
    </lineage>
</organism>
<feature type="compositionally biased region" description="Basic and acidic residues" evidence="1">
    <location>
        <begin position="33"/>
        <end position="48"/>
    </location>
</feature>
<reference evidence="2" key="1">
    <citation type="submission" date="2023-07" db="EMBL/GenBank/DDBJ databases">
        <authorList>
            <person name="Kim M.K."/>
        </authorList>
    </citation>
    <scope>NUCLEOTIDE SEQUENCE</scope>
    <source>
        <strain evidence="2">M29</strain>
    </source>
</reference>
<feature type="region of interest" description="Disordered" evidence="1">
    <location>
        <begin position="33"/>
        <end position="68"/>
    </location>
</feature>
<dbReference type="RefSeq" id="WP_305012353.1">
    <property type="nucleotide sequence ID" value="NZ_JAUQSX010000007.1"/>
</dbReference>
<keyword evidence="3" id="KW-1185">Reference proteome</keyword>
<dbReference type="EMBL" id="JAUQSX010000007">
    <property type="protein sequence ID" value="MDO7847673.1"/>
    <property type="molecule type" value="Genomic_DNA"/>
</dbReference>
<sequence>MAQATELEYLKFFFREADFGPADSDIRDLINERFEDTTGKDLPEGYGREEEEGYDEEDEDLEDEEYPT</sequence>
<accession>A0ABT9ACV6</accession>
<dbReference type="Proteomes" id="UP001167796">
    <property type="component" value="Unassembled WGS sequence"/>
</dbReference>
<protein>
    <submittedName>
        <fullName evidence="2">Uncharacterized protein</fullName>
    </submittedName>
</protein>
<evidence type="ECO:0000313" key="3">
    <source>
        <dbReference type="Proteomes" id="UP001167796"/>
    </source>
</evidence>
<feature type="compositionally biased region" description="Acidic residues" evidence="1">
    <location>
        <begin position="49"/>
        <end position="68"/>
    </location>
</feature>
<name>A0ABT9ACV6_9BACT</name>
<comment type="caution">
    <text evidence="2">The sequence shown here is derived from an EMBL/GenBank/DDBJ whole genome shotgun (WGS) entry which is preliminary data.</text>
</comment>
<proteinExistence type="predicted"/>
<gene>
    <name evidence="2" type="ORF">Q5H92_14990</name>
</gene>
<evidence type="ECO:0000313" key="2">
    <source>
        <dbReference type="EMBL" id="MDO7847673.1"/>
    </source>
</evidence>
<evidence type="ECO:0000256" key="1">
    <source>
        <dbReference type="SAM" id="MobiDB-lite"/>
    </source>
</evidence>